<feature type="transmembrane region" description="Helical" evidence="8">
    <location>
        <begin position="323"/>
        <end position="346"/>
    </location>
</feature>
<dbReference type="GO" id="GO:0015648">
    <property type="term" value="F:lipid-linked peptidoglycan transporter activity"/>
    <property type="evidence" value="ECO:0007669"/>
    <property type="project" value="UniProtKB-UniRule"/>
</dbReference>
<keyword evidence="4 8" id="KW-0133">Cell shape</keyword>
<comment type="caution">
    <text evidence="10">The sequence shown here is derived from an EMBL/GenBank/DDBJ whole genome shotgun (WGS) entry which is preliminary data.</text>
</comment>
<feature type="transmembrane region" description="Helical" evidence="8">
    <location>
        <begin position="172"/>
        <end position="191"/>
    </location>
</feature>
<dbReference type="PRINTS" id="PR01806">
    <property type="entry name" value="VIRFACTRMVIN"/>
</dbReference>
<evidence type="ECO:0000256" key="5">
    <source>
        <dbReference type="ARBA" id="ARBA00022984"/>
    </source>
</evidence>
<dbReference type="GO" id="GO:0005886">
    <property type="term" value="C:plasma membrane"/>
    <property type="evidence" value="ECO:0007669"/>
    <property type="project" value="UniProtKB-SubCell"/>
</dbReference>
<comment type="subcellular location">
    <subcellularLocation>
        <location evidence="1 8">Cell membrane</location>
        <topology evidence="1 8">Multi-pass membrane protein</topology>
    </subcellularLocation>
</comment>
<evidence type="ECO:0000256" key="7">
    <source>
        <dbReference type="ARBA" id="ARBA00023136"/>
    </source>
</evidence>
<dbReference type="InterPro" id="IPR004268">
    <property type="entry name" value="MurJ"/>
</dbReference>
<dbReference type="InterPro" id="IPR051050">
    <property type="entry name" value="Lipid_II_flippase_MurJ/MviN"/>
</dbReference>
<evidence type="ECO:0000256" key="4">
    <source>
        <dbReference type="ARBA" id="ARBA00022960"/>
    </source>
</evidence>
<dbReference type="GO" id="GO:0034204">
    <property type="term" value="P:lipid translocation"/>
    <property type="evidence" value="ECO:0007669"/>
    <property type="project" value="TreeGrafter"/>
</dbReference>
<gene>
    <name evidence="8" type="primary">murJ</name>
    <name evidence="10" type="ORF">A3D25_04370</name>
</gene>
<keyword evidence="2 8" id="KW-1003">Cell membrane</keyword>
<keyword evidence="8 9" id="KW-0813">Transport</keyword>
<feature type="transmembrane region" description="Helical" evidence="8">
    <location>
        <begin position="422"/>
        <end position="440"/>
    </location>
</feature>
<dbReference type="GO" id="GO:0009252">
    <property type="term" value="P:peptidoglycan biosynthetic process"/>
    <property type="evidence" value="ECO:0007669"/>
    <property type="project" value="UniProtKB-UniRule"/>
</dbReference>
<protein>
    <recommendedName>
        <fullName evidence="8">Probable lipid II flippase MurJ</fullName>
    </recommendedName>
</protein>
<name>A0A1F5KGJ5_9BACT</name>
<evidence type="ECO:0000256" key="3">
    <source>
        <dbReference type="ARBA" id="ARBA00022692"/>
    </source>
</evidence>
<organism evidence="10 11">
    <name type="scientific">Candidatus Daviesbacteria bacterium RIFCSPHIGHO2_02_FULL_43_12</name>
    <dbReference type="NCBI Taxonomy" id="1797776"/>
    <lineage>
        <taxon>Bacteria</taxon>
        <taxon>Candidatus Daviesiibacteriota</taxon>
    </lineage>
</organism>
<dbReference type="Proteomes" id="UP000177328">
    <property type="component" value="Unassembled WGS sequence"/>
</dbReference>
<feature type="transmembrane region" description="Helical" evidence="8">
    <location>
        <begin position="63"/>
        <end position="81"/>
    </location>
</feature>
<feature type="transmembrane region" description="Helical" evidence="8">
    <location>
        <begin position="141"/>
        <end position="160"/>
    </location>
</feature>
<evidence type="ECO:0000256" key="9">
    <source>
        <dbReference type="PIRNR" id="PIRNR002869"/>
    </source>
</evidence>
<accession>A0A1F5KGJ5</accession>
<keyword evidence="5 8" id="KW-0573">Peptidoglycan synthesis</keyword>
<proteinExistence type="inferred from homology"/>
<evidence type="ECO:0000256" key="6">
    <source>
        <dbReference type="ARBA" id="ARBA00022989"/>
    </source>
</evidence>
<dbReference type="CDD" id="cd13123">
    <property type="entry name" value="MATE_MurJ_like"/>
    <property type="match status" value="1"/>
</dbReference>
<sequence>MVKNLLAILSSRQSSILSGASILMMAVFASKFLGLIRDRLLVHNFSSAEASLFFAAFRLPDLLFQLLIFGALSVAFIPVFTEHLSKNGEKDAMCFANNILNLSLTLFGVVALFAFIFIGPINSLIVPGFSGSQKALTDDLTRIILLGQIILVVGAFFVGIAQSHQRFIVPSIAPLFYNLGMIIGILLSPVLGITGPAFGVVIGALLHVLIQIPLVSSLGYRYKFSFNFFNSGVREVVRLMSFRNIGLAVEQLNEVVGTALASLVINNSSAITILTFAQHLQTVPIGLFGATIAQAALPVLSKEQAETDKEAFKRTLLTTFHQILFLTLPATAMLVVLRIPLVRLVFGASQFTWDDTVLTGRTVALLALGLSAQSVILLLVRGFYALKDTKSPVFISVGTVILNIALSSTFVLFFHLDVWSLGLSYAITSIVSMILLLHLLHKKVDHFSMPLLFYPAIKMLLAAVIAAIALYLPVKALDQQVVDTTHTLNLIFLTGVASIFGLGIYIWVVWWLKVRELYTFWDLINKFTKLRVRVKTEEISKETTSV</sequence>
<feature type="transmembrane region" description="Helical" evidence="8">
    <location>
        <begin position="452"/>
        <end position="471"/>
    </location>
</feature>
<evidence type="ECO:0000313" key="11">
    <source>
        <dbReference type="Proteomes" id="UP000177328"/>
    </source>
</evidence>
<keyword evidence="6 8" id="KW-1133">Transmembrane helix</keyword>
<evidence type="ECO:0000256" key="2">
    <source>
        <dbReference type="ARBA" id="ARBA00022475"/>
    </source>
</evidence>
<dbReference type="EMBL" id="MFDD01000014">
    <property type="protein sequence ID" value="OGE40008.1"/>
    <property type="molecule type" value="Genomic_DNA"/>
</dbReference>
<feature type="transmembrane region" description="Helical" evidence="8">
    <location>
        <begin position="197"/>
        <end position="220"/>
    </location>
</feature>
<dbReference type="PANTHER" id="PTHR47019:SF1">
    <property type="entry name" value="LIPID II FLIPPASE MURJ"/>
    <property type="match status" value="1"/>
</dbReference>
<comment type="similarity">
    <text evidence="8 9">Belongs to the MurJ/MviN family.</text>
</comment>
<reference evidence="10 11" key="1">
    <citation type="journal article" date="2016" name="Nat. Commun.">
        <title>Thousands of microbial genomes shed light on interconnected biogeochemical processes in an aquifer system.</title>
        <authorList>
            <person name="Anantharaman K."/>
            <person name="Brown C.T."/>
            <person name="Hug L.A."/>
            <person name="Sharon I."/>
            <person name="Castelle C.J."/>
            <person name="Probst A.J."/>
            <person name="Thomas B.C."/>
            <person name="Singh A."/>
            <person name="Wilkins M.J."/>
            <person name="Karaoz U."/>
            <person name="Brodie E.L."/>
            <person name="Williams K.H."/>
            <person name="Hubbard S.S."/>
            <person name="Banfield J.F."/>
        </authorList>
    </citation>
    <scope>NUCLEOTIDE SEQUENCE [LARGE SCALE GENOMIC DNA]</scope>
</reference>
<keyword evidence="8 9" id="KW-0961">Cell wall biogenesis/degradation</keyword>
<keyword evidence="7 8" id="KW-0472">Membrane</keyword>
<dbReference type="PANTHER" id="PTHR47019">
    <property type="entry name" value="LIPID II FLIPPASE MURJ"/>
    <property type="match status" value="1"/>
</dbReference>
<feature type="transmembrane region" description="Helical" evidence="8">
    <location>
        <begin position="392"/>
        <end position="416"/>
    </location>
</feature>
<dbReference type="Pfam" id="PF03023">
    <property type="entry name" value="MurJ"/>
    <property type="match status" value="1"/>
</dbReference>
<comment type="function">
    <text evidence="8 9">Involved in peptidoglycan biosynthesis. Transports lipid-linked peptidoglycan precursors from the inner to the outer leaflet of the cytoplasmic membrane.</text>
</comment>
<feature type="transmembrane region" description="Helical" evidence="8">
    <location>
        <begin position="358"/>
        <end position="380"/>
    </location>
</feature>
<feature type="transmembrane region" description="Helical" evidence="8">
    <location>
        <begin position="15"/>
        <end position="33"/>
    </location>
</feature>
<evidence type="ECO:0000256" key="8">
    <source>
        <dbReference type="HAMAP-Rule" id="MF_02078"/>
    </source>
</evidence>
<keyword evidence="3 8" id="KW-0812">Transmembrane</keyword>
<dbReference type="HAMAP" id="MF_02078">
    <property type="entry name" value="MurJ_MviN"/>
    <property type="match status" value="1"/>
</dbReference>
<dbReference type="GO" id="GO:0071555">
    <property type="term" value="P:cell wall organization"/>
    <property type="evidence" value="ECO:0007669"/>
    <property type="project" value="UniProtKB-UniRule"/>
</dbReference>
<feature type="transmembrane region" description="Helical" evidence="8">
    <location>
        <begin position="491"/>
        <end position="512"/>
    </location>
</feature>
<dbReference type="UniPathway" id="UPA00219"/>
<feature type="transmembrane region" description="Helical" evidence="8">
    <location>
        <begin position="102"/>
        <end position="121"/>
    </location>
</feature>
<dbReference type="NCBIfam" id="TIGR01695">
    <property type="entry name" value="murJ_mviN"/>
    <property type="match status" value="1"/>
</dbReference>
<dbReference type="GO" id="GO:0008360">
    <property type="term" value="P:regulation of cell shape"/>
    <property type="evidence" value="ECO:0007669"/>
    <property type="project" value="UniProtKB-UniRule"/>
</dbReference>
<comment type="pathway">
    <text evidence="8">Cell wall biogenesis; peptidoglycan biosynthesis.</text>
</comment>
<evidence type="ECO:0000313" key="10">
    <source>
        <dbReference type="EMBL" id="OGE40008.1"/>
    </source>
</evidence>
<evidence type="ECO:0000256" key="1">
    <source>
        <dbReference type="ARBA" id="ARBA00004651"/>
    </source>
</evidence>
<dbReference type="PIRSF" id="PIRSF002869">
    <property type="entry name" value="MviN"/>
    <property type="match status" value="1"/>
</dbReference>
<dbReference type="AlphaFoldDB" id="A0A1F5KGJ5"/>